<feature type="region of interest" description="Disordered" evidence="1">
    <location>
        <begin position="14"/>
        <end position="40"/>
    </location>
</feature>
<dbReference type="VEuPathDB" id="FungiDB:SCHCODRAFT_02687227"/>
<dbReference type="OMA" id="PIADEKH"/>
<organism evidence="3">
    <name type="scientific">Schizophyllum commune (strain H4-8 / FGSC 9210)</name>
    <name type="common">Split gill fungus</name>
    <dbReference type="NCBI Taxonomy" id="578458"/>
    <lineage>
        <taxon>Eukaryota</taxon>
        <taxon>Fungi</taxon>
        <taxon>Dikarya</taxon>
        <taxon>Basidiomycota</taxon>
        <taxon>Agaricomycotina</taxon>
        <taxon>Agaricomycetes</taxon>
        <taxon>Agaricomycetidae</taxon>
        <taxon>Agaricales</taxon>
        <taxon>Schizophyllaceae</taxon>
        <taxon>Schizophyllum</taxon>
    </lineage>
</organism>
<dbReference type="AlphaFoldDB" id="D8PMZ6"/>
<gene>
    <name evidence="2" type="ORF">SCHCODRAFT_102287</name>
</gene>
<dbReference type="OrthoDB" id="2960909at2759"/>
<dbReference type="eggNOG" id="ENOG502SW3M">
    <property type="taxonomic scope" value="Eukaryota"/>
</dbReference>
<dbReference type="STRING" id="578458.D8PMZ6"/>
<protein>
    <submittedName>
        <fullName evidence="2">Uncharacterized protein</fullName>
    </submittedName>
</protein>
<reference evidence="2 3" key="1">
    <citation type="journal article" date="2010" name="Nat. Biotechnol.">
        <title>Genome sequence of the model mushroom Schizophyllum commune.</title>
        <authorList>
            <person name="Ohm R.A."/>
            <person name="de Jong J.F."/>
            <person name="Lugones L.G."/>
            <person name="Aerts A."/>
            <person name="Kothe E."/>
            <person name="Stajich J.E."/>
            <person name="de Vries R.P."/>
            <person name="Record E."/>
            <person name="Levasseur A."/>
            <person name="Baker S.E."/>
            <person name="Bartholomew K.A."/>
            <person name="Coutinho P.M."/>
            <person name="Erdmann S."/>
            <person name="Fowler T.J."/>
            <person name="Gathman A.C."/>
            <person name="Lombard V."/>
            <person name="Henrissat B."/>
            <person name="Knabe N."/>
            <person name="Kuees U."/>
            <person name="Lilly W.W."/>
            <person name="Lindquist E."/>
            <person name="Lucas S."/>
            <person name="Magnuson J.K."/>
            <person name="Piumi F."/>
            <person name="Raudaskoski M."/>
            <person name="Salamov A."/>
            <person name="Schmutz J."/>
            <person name="Schwarze F.W.M.R."/>
            <person name="vanKuyk P.A."/>
            <person name="Horton J.S."/>
            <person name="Grigoriev I.V."/>
            <person name="Woesten H.A.B."/>
        </authorList>
    </citation>
    <scope>NUCLEOTIDE SEQUENCE [LARGE SCALE GENOMIC DNA]</scope>
    <source>
        <strain evidence="3">H4-8 / FGSC 9210</strain>
    </source>
</reference>
<dbReference type="KEGG" id="scm:SCHCO_02687227"/>
<keyword evidence="3" id="KW-1185">Reference proteome</keyword>
<feature type="non-terminal residue" evidence="2">
    <location>
        <position position="160"/>
    </location>
</feature>
<proteinExistence type="predicted"/>
<evidence type="ECO:0000313" key="3">
    <source>
        <dbReference type="Proteomes" id="UP000007431"/>
    </source>
</evidence>
<sequence>MQTTLQQLDAISAGAKRPLEADASNATPVPPAKQPKTKKTAARKSAATAGFCSLSKKDFGDEIKSCLTLEKYAIQRMTFPVQMDVDFFRNFFVAPGTKIVPEVYDENTPVVVATLSNHAAGQTFGVSKIKNGNRYTTYDLSLMTVVFYPPTKKAQVWVSV</sequence>
<evidence type="ECO:0000256" key="1">
    <source>
        <dbReference type="SAM" id="MobiDB-lite"/>
    </source>
</evidence>
<dbReference type="Proteomes" id="UP000007431">
    <property type="component" value="Unassembled WGS sequence"/>
</dbReference>
<dbReference type="GeneID" id="9595075"/>
<dbReference type="EMBL" id="GL377302">
    <property type="protein sequence ID" value="EFJ02852.1"/>
    <property type="molecule type" value="Genomic_DNA"/>
</dbReference>
<evidence type="ECO:0000313" key="2">
    <source>
        <dbReference type="EMBL" id="EFJ02852.1"/>
    </source>
</evidence>
<name>D8PMZ6_SCHCM</name>
<dbReference type="InParanoid" id="D8PMZ6"/>
<dbReference type="HOGENOM" id="CLU_152059_0_0_1"/>
<accession>D8PMZ6</accession>
<dbReference type="RefSeq" id="XP_003037754.1">
    <property type="nucleotide sequence ID" value="XM_003037708.1"/>
</dbReference>